<dbReference type="GO" id="GO:0005737">
    <property type="term" value="C:cytoplasm"/>
    <property type="evidence" value="ECO:0007669"/>
    <property type="project" value="TreeGrafter"/>
</dbReference>
<sequence length="491" mass="52524">MPFAERVHPLEPDRAELAAMMSSATTFVSDFIGSLDTAPASDATVPEGMLADLLAPPGEQPGDFDRLLATFGEAAARAVETAGPGCYAYFPGGGLFASAVAELLSATVNRYTGSGAMAPALVAMEHGVIRWLAGVFGLPATAGGLLTTGASTGTLSALLAARQEVLGGPPNTGTIYVTEHTHHSVAKAARIAGFSPGQVRVVPADAGLRMDPGAAEELLVADRARGRRPFLLVGTAGTTSTGTIDPLPDLAGIARRHGVWFHVDAAYGGAFQLTERGRAKLTGVEQADSIALDPHKSLFLPYSTGVLLVRDVRKLAAAQEADADYLQDLHLDSRLPNFADLGTEMSRPFRGLRLWLPLHLYGVEAFRATLDEKLDLAEVAHRSLQDIPSFEQLTPDLTVLNFRTAGGDAVNQRLLDTINASGRVALTSVRVRDRFMLRMCVLNHRTHRAHLDEALRIVRQASWSVTRGAGHRRPVAQRLRHRDTSALKYSK</sequence>
<evidence type="ECO:0000256" key="7">
    <source>
        <dbReference type="RuleBase" id="RU000382"/>
    </source>
</evidence>
<organism evidence="9 10">
    <name type="scientific">Nonomuraea jiangxiensis</name>
    <dbReference type="NCBI Taxonomy" id="633440"/>
    <lineage>
        <taxon>Bacteria</taxon>
        <taxon>Bacillati</taxon>
        <taxon>Actinomycetota</taxon>
        <taxon>Actinomycetes</taxon>
        <taxon>Streptosporangiales</taxon>
        <taxon>Streptosporangiaceae</taxon>
        <taxon>Nonomuraea</taxon>
    </lineage>
</organism>
<dbReference type="Gene3D" id="3.40.640.10">
    <property type="entry name" value="Type I PLP-dependent aspartate aminotransferase-like (Major domain)"/>
    <property type="match status" value="1"/>
</dbReference>
<dbReference type="InterPro" id="IPR015421">
    <property type="entry name" value="PyrdxlP-dep_Trfase_major"/>
</dbReference>
<dbReference type="Gene3D" id="3.90.1150.10">
    <property type="entry name" value="Aspartate Aminotransferase, domain 1"/>
    <property type="match status" value="1"/>
</dbReference>
<evidence type="ECO:0000256" key="8">
    <source>
        <dbReference type="SAM" id="MobiDB-lite"/>
    </source>
</evidence>
<dbReference type="InterPro" id="IPR015424">
    <property type="entry name" value="PyrdxlP-dep_Trfase"/>
</dbReference>
<dbReference type="PRINTS" id="PR00800">
    <property type="entry name" value="YHDCRBOXLASE"/>
</dbReference>
<evidence type="ECO:0000256" key="5">
    <source>
        <dbReference type="ARBA" id="ARBA00023239"/>
    </source>
</evidence>
<dbReference type="SUPFAM" id="SSF53383">
    <property type="entry name" value="PLP-dependent transferases"/>
    <property type="match status" value="1"/>
</dbReference>
<evidence type="ECO:0000313" key="10">
    <source>
        <dbReference type="Proteomes" id="UP000199202"/>
    </source>
</evidence>
<dbReference type="InterPro" id="IPR010977">
    <property type="entry name" value="Aromatic_deC"/>
</dbReference>
<dbReference type="RefSeq" id="WP_218135693.1">
    <property type="nucleotide sequence ID" value="NZ_FNDJ01000004.1"/>
</dbReference>
<evidence type="ECO:0000256" key="6">
    <source>
        <dbReference type="PIRSR" id="PIRSR602129-50"/>
    </source>
</evidence>
<name>A0A1G8ID29_9ACTN</name>
<feature type="region of interest" description="Disordered" evidence="8">
    <location>
        <begin position="469"/>
        <end position="491"/>
    </location>
</feature>
<dbReference type="EMBL" id="FNDJ01000004">
    <property type="protein sequence ID" value="SDI16691.1"/>
    <property type="molecule type" value="Genomic_DNA"/>
</dbReference>
<gene>
    <name evidence="9" type="ORF">SAMN05421869_104449</name>
</gene>
<comment type="cofactor">
    <cofactor evidence="1 6 7">
        <name>pyridoxal 5'-phosphate</name>
        <dbReference type="ChEBI" id="CHEBI:597326"/>
    </cofactor>
</comment>
<evidence type="ECO:0000313" key="9">
    <source>
        <dbReference type="EMBL" id="SDI16691.1"/>
    </source>
</evidence>
<evidence type="ECO:0000256" key="2">
    <source>
        <dbReference type="ARBA" id="ARBA00009533"/>
    </source>
</evidence>
<proteinExistence type="inferred from homology"/>
<feature type="modified residue" description="N6-(pyridoxal phosphate)lysine" evidence="6">
    <location>
        <position position="296"/>
    </location>
</feature>
<protein>
    <submittedName>
        <fullName evidence="9">Aromatic-L-amino-acid decarboxylase</fullName>
    </submittedName>
</protein>
<dbReference type="GO" id="GO:0030170">
    <property type="term" value="F:pyridoxal phosphate binding"/>
    <property type="evidence" value="ECO:0007669"/>
    <property type="project" value="InterPro"/>
</dbReference>
<dbReference type="PANTHER" id="PTHR11999">
    <property type="entry name" value="GROUP II PYRIDOXAL-5-PHOSPHATE DECARBOXYLASE"/>
    <property type="match status" value="1"/>
</dbReference>
<accession>A0A1G8ID29</accession>
<comment type="similarity">
    <text evidence="2 7">Belongs to the group II decarboxylase family.</text>
</comment>
<evidence type="ECO:0000256" key="1">
    <source>
        <dbReference type="ARBA" id="ARBA00001933"/>
    </source>
</evidence>
<dbReference type="InterPro" id="IPR015422">
    <property type="entry name" value="PyrdxlP-dep_Trfase_small"/>
</dbReference>
<dbReference type="GO" id="GO:0019752">
    <property type="term" value="P:carboxylic acid metabolic process"/>
    <property type="evidence" value="ECO:0007669"/>
    <property type="project" value="InterPro"/>
</dbReference>
<dbReference type="InterPro" id="IPR002129">
    <property type="entry name" value="PyrdxlP-dep_de-COase"/>
</dbReference>
<evidence type="ECO:0000256" key="3">
    <source>
        <dbReference type="ARBA" id="ARBA00022793"/>
    </source>
</evidence>
<dbReference type="PANTHER" id="PTHR11999:SF70">
    <property type="entry name" value="MIP05841P"/>
    <property type="match status" value="1"/>
</dbReference>
<dbReference type="GO" id="GO:0006520">
    <property type="term" value="P:amino acid metabolic process"/>
    <property type="evidence" value="ECO:0007669"/>
    <property type="project" value="InterPro"/>
</dbReference>
<dbReference type="GO" id="GO:0004058">
    <property type="term" value="F:aromatic-L-amino-acid decarboxylase activity"/>
    <property type="evidence" value="ECO:0007669"/>
    <property type="project" value="UniProtKB-ARBA"/>
</dbReference>
<dbReference type="Pfam" id="PF00282">
    <property type="entry name" value="Pyridoxal_deC"/>
    <property type="match status" value="1"/>
</dbReference>
<keyword evidence="5 7" id="KW-0456">Lyase</keyword>
<keyword evidence="10" id="KW-1185">Reference proteome</keyword>
<dbReference type="Proteomes" id="UP000199202">
    <property type="component" value="Unassembled WGS sequence"/>
</dbReference>
<keyword evidence="3" id="KW-0210">Decarboxylase</keyword>
<evidence type="ECO:0000256" key="4">
    <source>
        <dbReference type="ARBA" id="ARBA00022898"/>
    </source>
</evidence>
<feature type="compositionally biased region" description="Basic residues" evidence="8">
    <location>
        <begin position="469"/>
        <end position="481"/>
    </location>
</feature>
<dbReference type="AlphaFoldDB" id="A0A1G8ID29"/>
<dbReference type="STRING" id="633440.SAMN05421869_104449"/>
<keyword evidence="4 6" id="KW-0663">Pyridoxal phosphate</keyword>
<reference evidence="9 10" key="1">
    <citation type="submission" date="2016-10" db="EMBL/GenBank/DDBJ databases">
        <authorList>
            <person name="de Groot N.N."/>
        </authorList>
    </citation>
    <scope>NUCLEOTIDE SEQUENCE [LARGE SCALE GENOMIC DNA]</scope>
    <source>
        <strain evidence="9 10">CGMCC 4.6533</strain>
    </source>
</reference>